<dbReference type="Pfam" id="PF00059">
    <property type="entry name" value="Lectin_C"/>
    <property type="match status" value="1"/>
</dbReference>
<evidence type="ECO:0000313" key="3">
    <source>
        <dbReference type="EMBL" id="CEK79844.1"/>
    </source>
</evidence>
<feature type="non-terminal residue" evidence="3">
    <location>
        <position position="85"/>
    </location>
</feature>
<dbReference type="AlphaFoldDB" id="A0A0B7AFP2"/>
<dbReference type="SUPFAM" id="SSF56436">
    <property type="entry name" value="C-type lectin-like"/>
    <property type="match status" value="1"/>
</dbReference>
<dbReference type="CDD" id="cd00037">
    <property type="entry name" value="CLECT"/>
    <property type="match status" value="1"/>
</dbReference>
<accession>A0A0B7AFP2</accession>
<feature type="non-terminal residue" evidence="3">
    <location>
        <position position="1"/>
    </location>
</feature>
<protein>
    <recommendedName>
        <fullName evidence="2">C-type lectin domain-containing protein</fullName>
    </recommendedName>
</protein>
<evidence type="ECO:0000256" key="1">
    <source>
        <dbReference type="SAM" id="SignalP"/>
    </source>
</evidence>
<dbReference type="InterPro" id="IPR016186">
    <property type="entry name" value="C-type_lectin-like/link_sf"/>
</dbReference>
<feature type="domain" description="C-type lectin" evidence="2">
    <location>
        <begin position="48"/>
        <end position="81"/>
    </location>
</feature>
<dbReference type="InterPro" id="IPR001304">
    <property type="entry name" value="C-type_lectin-like"/>
</dbReference>
<evidence type="ECO:0000259" key="2">
    <source>
        <dbReference type="Pfam" id="PF00059"/>
    </source>
</evidence>
<sequence>ATTSKTQFVKIGGVVLLLVLTVQCVLSADIQSYYLMYDGHSYGFYRNRTTWSDAQAICRRVGTELVEINNERENLFVAAQMQTFG</sequence>
<feature type="signal peptide" evidence="1">
    <location>
        <begin position="1"/>
        <end position="27"/>
    </location>
</feature>
<proteinExistence type="predicted"/>
<dbReference type="InterPro" id="IPR016187">
    <property type="entry name" value="CTDL_fold"/>
</dbReference>
<name>A0A0B7AFP2_9EUPU</name>
<reference evidence="3" key="1">
    <citation type="submission" date="2014-12" db="EMBL/GenBank/DDBJ databases">
        <title>Insight into the proteome of Arion vulgaris.</title>
        <authorList>
            <person name="Aradska J."/>
            <person name="Bulat T."/>
            <person name="Smidak R."/>
            <person name="Sarate P."/>
            <person name="Gangsoo J."/>
            <person name="Sialana F."/>
            <person name="Bilban M."/>
            <person name="Lubec G."/>
        </authorList>
    </citation>
    <scope>NUCLEOTIDE SEQUENCE</scope>
    <source>
        <tissue evidence="3">Skin</tissue>
    </source>
</reference>
<dbReference type="EMBL" id="HACG01032979">
    <property type="protein sequence ID" value="CEK79844.1"/>
    <property type="molecule type" value="Transcribed_RNA"/>
</dbReference>
<gene>
    <name evidence="3" type="primary">ORF117810</name>
</gene>
<organism evidence="3">
    <name type="scientific">Arion vulgaris</name>
    <dbReference type="NCBI Taxonomy" id="1028688"/>
    <lineage>
        <taxon>Eukaryota</taxon>
        <taxon>Metazoa</taxon>
        <taxon>Spiralia</taxon>
        <taxon>Lophotrochozoa</taxon>
        <taxon>Mollusca</taxon>
        <taxon>Gastropoda</taxon>
        <taxon>Heterobranchia</taxon>
        <taxon>Euthyneura</taxon>
        <taxon>Panpulmonata</taxon>
        <taxon>Eupulmonata</taxon>
        <taxon>Stylommatophora</taxon>
        <taxon>Helicina</taxon>
        <taxon>Arionoidea</taxon>
        <taxon>Arionidae</taxon>
        <taxon>Arion</taxon>
    </lineage>
</organism>
<dbReference type="Gene3D" id="3.10.100.10">
    <property type="entry name" value="Mannose-Binding Protein A, subunit A"/>
    <property type="match status" value="1"/>
</dbReference>
<keyword evidence="1" id="KW-0732">Signal</keyword>
<feature type="chain" id="PRO_5002111322" description="C-type lectin domain-containing protein" evidence="1">
    <location>
        <begin position="28"/>
        <end position="85"/>
    </location>
</feature>